<dbReference type="GeneID" id="26909589"/>
<organism evidence="3 4">
    <name type="scientific">Leptomonas pyrrhocoris</name>
    <name type="common">Firebug parasite</name>
    <dbReference type="NCBI Taxonomy" id="157538"/>
    <lineage>
        <taxon>Eukaryota</taxon>
        <taxon>Discoba</taxon>
        <taxon>Euglenozoa</taxon>
        <taxon>Kinetoplastea</taxon>
        <taxon>Metakinetoplastina</taxon>
        <taxon>Trypanosomatida</taxon>
        <taxon>Trypanosomatidae</taxon>
        <taxon>Leishmaniinae</taxon>
        <taxon>Leptomonas</taxon>
    </lineage>
</organism>
<feature type="compositionally biased region" description="Low complexity" evidence="2">
    <location>
        <begin position="162"/>
        <end position="179"/>
    </location>
</feature>
<dbReference type="EMBL" id="LGTL01000030">
    <property type="protein sequence ID" value="KPA74316.1"/>
    <property type="molecule type" value="Genomic_DNA"/>
</dbReference>
<dbReference type="Proteomes" id="UP000037923">
    <property type="component" value="Unassembled WGS sequence"/>
</dbReference>
<dbReference type="VEuPathDB" id="TriTrypDB:LpyrH10_30_0670"/>
<feature type="compositionally biased region" description="Pro residues" evidence="2">
    <location>
        <begin position="180"/>
        <end position="189"/>
    </location>
</feature>
<proteinExistence type="predicted"/>
<sequence>MVADQMRMEQLEEELAVVKEETAAALNAALQDAEDHSAALLADIARLQAELAAAQQERDEAKVAVDAFRAKMESWKGKVRTVVEDRERERDALQSEAMGLRREVAAAKQRAEAAVREAADAAQKADAMHALLVAEQQKAEALSKLNAASSEEKVCVPEAAQDAAPPVSATASASAVDEAPQPPALPLPPDAREWQTVLSECERLTGENDKLRRAVAELLRFKRSVMEEIRSVGAVVRRHE</sequence>
<evidence type="ECO:0000313" key="4">
    <source>
        <dbReference type="Proteomes" id="UP000037923"/>
    </source>
</evidence>
<dbReference type="RefSeq" id="XP_015652755.1">
    <property type="nucleotide sequence ID" value="XM_015808704.1"/>
</dbReference>
<gene>
    <name evidence="3" type="ORF">ABB37_09306</name>
</gene>
<dbReference type="AlphaFoldDB" id="A0A0M9FRD5"/>
<feature type="coiled-coil region" evidence="1">
    <location>
        <begin position="1"/>
        <end position="151"/>
    </location>
</feature>
<name>A0A0M9FRD5_LEPPY</name>
<evidence type="ECO:0000313" key="3">
    <source>
        <dbReference type="EMBL" id="KPA74316.1"/>
    </source>
</evidence>
<feature type="region of interest" description="Disordered" evidence="2">
    <location>
        <begin position="158"/>
        <end position="190"/>
    </location>
</feature>
<keyword evidence="4" id="KW-1185">Reference proteome</keyword>
<evidence type="ECO:0000256" key="2">
    <source>
        <dbReference type="SAM" id="MobiDB-lite"/>
    </source>
</evidence>
<evidence type="ECO:0000256" key="1">
    <source>
        <dbReference type="SAM" id="Coils"/>
    </source>
</evidence>
<keyword evidence="1" id="KW-0175">Coiled coil</keyword>
<protein>
    <submittedName>
        <fullName evidence="3">Uncharacterized protein</fullName>
    </submittedName>
</protein>
<comment type="caution">
    <text evidence="3">The sequence shown here is derived from an EMBL/GenBank/DDBJ whole genome shotgun (WGS) entry which is preliminary data.</text>
</comment>
<reference evidence="3 4" key="1">
    <citation type="submission" date="2015-07" db="EMBL/GenBank/DDBJ databases">
        <title>High-quality genome of monoxenous trypanosomatid Leptomonas pyrrhocoris.</title>
        <authorList>
            <person name="Flegontov P."/>
            <person name="Butenko A."/>
            <person name="Firsov S."/>
            <person name="Vlcek C."/>
            <person name="Logacheva M.D."/>
            <person name="Field M."/>
            <person name="Filatov D."/>
            <person name="Flegontova O."/>
            <person name="Gerasimov E."/>
            <person name="Jackson A.P."/>
            <person name="Kelly S."/>
            <person name="Opperdoes F."/>
            <person name="O'Reilly A."/>
            <person name="Votypka J."/>
            <person name="Yurchenko V."/>
            <person name="Lukes J."/>
        </authorList>
    </citation>
    <scope>NUCLEOTIDE SEQUENCE [LARGE SCALE GENOMIC DNA]</scope>
    <source>
        <strain evidence="3">H10</strain>
    </source>
</reference>
<accession>A0A0M9FRD5</accession>